<dbReference type="Proteomes" id="UP001261624">
    <property type="component" value="Unassembled WGS sequence"/>
</dbReference>
<accession>A0ABU3DYY4</accession>
<dbReference type="EMBL" id="JAVRHM010000003">
    <property type="protein sequence ID" value="MDT0688943.1"/>
    <property type="molecule type" value="Genomic_DNA"/>
</dbReference>
<comment type="similarity">
    <text evidence="1 4">Belongs to the glycosyl hydrolase 28 family.</text>
</comment>
<dbReference type="RefSeq" id="WP_311681785.1">
    <property type="nucleotide sequence ID" value="NZ_JAVRHM010000003.1"/>
</dbReference>
<protein>
    <submittedName>
        <fullName evidence="5">Glycoside hydrolase family 28 protein</fullName>
    </submittedName>
</protein>
<gene>
    <name evidence="5" type="ORF">RM549_04055</name>
</gene>
<evidence type="ECO:0000313" key="5">
    <source>
        <dbReference type="EMBL" id="MDT0688943.1"/>
    </source>
</evidence>
<evidence type="ECO:0000256" key="3">
    <source>
        <dbReference type="ARBA" id="ARBA00023295"/>
    </source>
</evidence>
<evidence type="ECO:0000313" key="6">
    <source>
        <dbReference type="Proteomes" id="UP001261624"/>
    </source>
</evidence>
<evidence type="ECO:0000256" key="2">
    <source>
        <dbReference type="ARBA" id="ARBA00022801"/>
    </source>
</evidence>
<dbReference type="PANTHER" id="PTHR31339">
    <property type="entry name" value="PECTIN LYASE-RELATED"/>
    <property type="match status" value="1"/>
</dbReference>
<reference evidence="5 6" key="1">
    <citation type="submission" date="2023-09" db="EMBL/GenBank/DDBJ databases">
        <authorList>
            <person name="Rey-Velasco X."/>
        </authorList>
    </citation>
    <scope>NUCLEOTIDE SEQUENCE [LARGE SCALE GENOMIC DNA]</scope>
    <source>
        <strain evidence="5 6">F188</strain>
    </source>
</reference>
<dbReference type="PANTHER" id="PTHR31339:SF9">
    <property type="entry name" value="PLASMIN AND FIBRONECTIN-BINDING PROTEIN A"/>
    <property type="match status" value="1"/>
</dbReference>
<sequence length="491" mass="55488">MKKIFILFLLIISFVSCKEKESQEEQKLIAEAEIFKPDWVEDVGAKKFQFKEDVFYVNDYGAIDDGSKLTTEAIQKAIDACAENGGGKVTFKPGVYLTGSVFIKEGVHFNIPEGVEIRGSEDINDYPDIQTRVAGIELEWPAALINVRDQKNVTIDGEGLVDGQGKVFWDYYWELRREYEPKGLRWIVDYDAKRPRTFLISNSENVFLKDLNIQKAGFWTVQVLYSEYITVDGLTIRNNIGGHGPSTDGIDIDSSKWILIQNCDIDCNDDNFCLKAGRDWDGQRVDRSTEYVVIRDCIARQGSGLFTIGSETAGDIRHVYVSNIQGKGTKNGLNIKSAVTRGGTVEDVYLENIEMDSVGTFIEVSMNWNPSYSYSKLPEGYNRDSIPEHWKTLLQKVEPASKGIPTFKDITLYNINVRGAKRAINVNGLEESYINNFNLKDVSIQAETAGQIAYSKNWELENVTIETDDNSEVKLEETVNVEFMDSVYVKE</sequence>
<keyword evidence="2 4" id="KW-0378">Hydrolase</keyword>
<keyword evidence="3 4" id="KW-0326">Glycosidase</keyword>
<dbReference type="InterPro" id="IPR000743">
    <property type="entry name" value="Glyco_hydro_28"/>
</dbReference>
<dbReference type="InterPro" id="IPR011050">
    <property type="entry name" value="Pectin_lyase_fold/virulence"/>
</dbReference>
<dbReference type="SMART" id="SM00710">
    <property type="entry name" value="PbH1"/>
    <property type="match status" value="4"/>
</dbReference>
<organism evidence="5 6">
    <name type="scientific">Autumnicola patrickiae</name>
    <dbReference type="NCBI Taxonomy" id="3075591"/>
    <lineage>
        <taxon>Bacteria</taxon>
        <taxon>Pseudomonadati</taxon>
        <taxon>Bacteroidota</taxon>
        <taxon>Flavobacteriia</taxon>
        <taxon>Flavobacteriales</taxon>
        <taxon>Flavobacteriaceae</taxon>
        <taxon>Autumnicola</taxon>
    </lineage>
</organism>
<evidence type="ECO:0000256" key="4">
    <source>
        <dbReference type="RuleBase" id="RU361169"/>
    </source>
</evidence>
<dbReference type="GO" id="GO:0016787">
    <property type="term" value="F:hydrolase activity"/>
    <property type="evidence" value="ECO:0007669"/>
    <property type="project" value="UniProtKB-KW"/>
</dbReference>
<keyword evidence="6" id="KW-1185">Reference proteome</keyword>
<comment type="caution">
    <text evidence="5">The sequence shown here is derived from an EMBL/GenBank/DDBJ whole genome shotgun (WGS) entry which is preliminary data.</text>
</comment>
<dbReference type="Pfam" id="PF00295">
    <property type="entry name" value="Glyco_hydro_28"/>
    <property type="match status" value="1"/>
</dbReference>
<dbReference type="InterPro" id="IPR051801">
    <property type="entry name" value="GH28_Enzymes"/>
</dbReference>
<name>A0ABU3DYY4_9FLAO</name>
<dbReference type="InterPro" id="IPR006626">
    <property type="entry name" value="PbH1"/>
</dbReference>
<evidence type="ECO:0000256" key="1">
    <source>
        <dbReference type="ARBA" id="ARBA00008834"/>
    </source>
</evidence>
<proteinExistence type="inferred from homology"/>
<dbReference type="Gene3D" id="2.160.20.10">
    <property type="entry name" value="Single-stranded right-handed beta-helix, Pectin lyase-like"/>
    <property type="match status" value="1"/>
</dbReference>
<dbReference type="InterPro" id="IPR012334">
    <property type="entry name" value="Pectin_lyas_fold"/>
</dbReference>
<dbReference type="PROSITE" id="PS51257">
    <property type="entry name" value="PROKAR_LIPOPROTEIN"/>
    <property type="match status" value="1"/>
</dbReference>
<dbReference type="SUPFAM" id="SSF51126">
    <property type="entry name" value="Pectin lyase-like"/>
    <property type="match status" value="1"/>
</dbReference>